<dbReference type="Proteomes" id="UP000887458">
    <property type="component" value="Unassembled WGS sequence"/>
</dbReference>
<gene>
    <name evidence="3" type="ORF">DERP_004274</name>
</gene>
<comment type="caution">
    <text evidence="3">The sequence shown here is derived from an EMBL/GenBank/DDBJ whole genome shotgun (WGS) entry which is preliminary data.</text>
</comment>
<protein>
    <submittedName>
        <fullName evidence="3">Uncharacterized protein</fullName>
    </submittedName>
</protein>
<feature type="region of interest" description="Disordered" evidence="1">
    <location>
        <begin position="605"/>
        <end position="628"/>
    </location>
</feature>
<dbReference type="EMBL" id="NJHN03000062">
    <property type="protein sequence ID" value="KAH9418945.1"/>
    <property type="molecule type" value="Genomic_DNA"/>
</dbReference>
<evidence type="ECO:0000313" key="4">
    <source>
        <dbReference type="Proteomes" id="UP000887458"/>
    </source>
</evidence>
<evidence type="ECO:0000313" key="3">
    <source>
        <dbReference type="EMBL" id="KAH9418945.1"/>
    </source>
</evidence>
<organism evidence="3 4">
    <name type="scientific">Dermatophagoides pteronyssinus</name>
    <name type="common">European house dust mite</name>
    <dbReference type="NCBI Taxonomy" id="6956"/>
    <lineage>
        <taxon>Eukaryota</taxon>
        <taxon>Metazoa</taxon>
        <taxon>Ecdysozoa</taxon>
        <taxon>Arthropoda</taxon>
        <taxon>Chelicerata</taxon>
        <taxon>Arachnida</taxon>
        <taxon>Acari</taxon>
        <taxon>Acariformes</taxon>
        <taxon>Sarcoptiformes</taxon>
        <taxon>Astigmata</taxon>
        <taxon>Psoroptidia</taxon>
        <taxon>Analgoidea</taxon>
        <taxon>Pyroglyphidae</taxon>
        <taxon>Dermatophagoidinae</taxon>
        <taxon>Dermatophagoides</taxon>
    </lineage>
</organism>
<accession>A0ABQ8J977</accession>
<proteinExistence type="predicted"/>
<feature type="compositionally biased region" description="Polar residues" evidence="1">
    <location>
        <begin position="1000"/>
        <end position="1018"/>
    </location>
</feature>
<reference evidence="3 4" key="1">
    <citation type="journal article" date="2018" name="J. Allergy Clin. Immunol.">
        <title>High-quality assembly of Dermatophagoides pteronyssinus genome and transcriptome reveals a wide range of novel allergens.</title>
        <authorList>
            <person name="Liu X.Y."/>
            <person name="Yang K.Y."/>
            <person name="Wang M.Q."/>
            <person name="Kwok J.S."/>
            <person name="Zeng X."/>
            <person name="Yang Z."/>
            <person name="Xiao X.J."/>
            <person name="Lau C.P."/>
            <person name="Li Y."/>
            <person name="Huang Z.M."/>
            <person name="Ba J.G."/>
            <person name="Yim A.K."/>
            <person name="Ouyang C.Y."/>
            <person name="Ngai S.M."/>
            <person name="Chan T.F."/>
            <person name="Leung E.L."/>
            <person name="Liu L."/>
            <person name="Liu Z.G."/>
            <person name="Tsui S.K."/>
        </authorList>
    </citation>
    <scope>NUCLEOTIDE SEQUENCE [LARGE SCALE GENOMIC DNA]</scope>
    <source>
        <strain evidence="3">Derp</strain>
    </source>
</reference>
<evidence type="ECO:0000256" key="1">
    <source>
        <dbReference type="SAM" id="MobiDB-lite"/>
    </source>
</evidence>
<feature type="region of interest" description="Disordered" evidence="1">
    <location>
        <begin position="995"/>
        <end position="1021"/>
    </location>
</feature>
<keyword evidence="2" id="KW-0472">Membrane</keyword>
<reference evidence="3 4" key="2">
    <citation type="journal article" date="2022" name="Mol. Biol. Evol.">
        <title>Comparative Genomics Reveals Insights into the Divergent Evolution of Astigmatic Mites and Household Pest Adaptations.</title>
        <authorList>
            <person name="Xiong Q."/>
            <person name="Wan A.T."/>
            <person name="Liu X."/>
            <person name="Fung C.S."/>
            <person name="Xiao X."/>
            <person name="Malainual N."/>
            <person name="Hou J."/>
            <person name="Wang L."/>
            <person name="Wang M."/>
            <person name="Yang K.Y."/>
            <person name="Cui Y."/>
            <person name="Leung E.L."/>
            <person name="Nong W."/>
            <person name="Shin S.K."/>
            <person name="Au S.W."/>
            <person name="Jeong K.Y."/>
            <person name="Chew F.T."/>
            <person name="Hui J.H."/>
            <person name="Leung T.F."/>
            <person name="Tungtrongchitr A."/>
            <person name="Zhong N."/>
            <person name="Liu Z."/>
            <person name="Tsui S.K."/>
        </authorList>
    </citation>
    <scope>NUCLEOTIDE SEQUENCE [LARGE SCALE GENOMIC DNA]</scope>
    <source>
        <strain evidence="3">Derp</strain>
    </source>
</reference>
<name>A0ABQ8J977_DERPT</name>
<sequence>MFIIINQSTTILQINNVQKRQLQTIKCGTKYLKETIGISITNKHLYQFLFKNNTIQIIRYDYQKSTKDNEINGYKLDLIDGQMLANGLEDLEIPKYIVEQLMTVIQWTGDDENQHSANNNNEPSTIISITMSINKNGRICIYCLKSFDQIKYHFGYYNQEIDSDKVITFIDINDQEQIRGIISYENKGILSSVYYKLSYCLNVFKLNENYQSNIDIEWTKILVIDTDPNFLYEINEYPDEQEQKILTKLFGEIFGQHEFTYGFVDDNQIFLFSNQNEKIISFSMYIFTLNNDDLKFSFNIQSYRDFFHCNNTFYPNNIDDNKHNDSIINGTTISTVIHPLSTTNDSKTTTTEPSLDEQYPSFLDLIPSDIAKEFIKEIPLNKTEKSVSDSNELRSFAMSINKQNKIRIVFIKPFNNQEYDILDYNEQKNMNRIDSFTRISKEENNIIMGIISNKNSGIILLFYNKLSYRLNIIFKANKRFDNIDFELAKSLVVDSGLKFLYQLDEEPNEQQEQQELTKSFAQIFGPHTFTYGFVDNNDQIYLFSKQNEKLMKFSMDIFFKNNITQKKYPFKLQSFNDFFHCNRPLVPVKIDDNKQTTISTTLTTTVKPPRTKHDSTTTGKQHPSTTTTTTTISTMKTARISIKKKPSRIIESLRLSDGPKQTCFCLRCLTMYNNKIVIIKWMMFIIIYQFTTALQLQTTIPCGSKYLKETIGLSITNNNLYQFLFIDNTIKIIRYDYRKLSENIDKNDYKLNLIDGQMMANGLHDLIPSKVVKELMKIIRWNGNVNNTDNSNDEQPIISMAMSINEYGIIRIYCLKTLNQTKYYIGDYNQEIDFVKIKPFMGVNGKKHIICTISDQNTGIISSVYIKSSSSYQIKMIKLKEKHYGIKNYEWKKSLVVDSSLQFIYVINGRPTEPEKQILTKSFAQIFGPHTFTYGFVADNQMFLFSNQGKKLITFSTNFTRNNNSDSEQKYPFKLQSYRDFFHCNKPLVPVKPDDDFTMKTKSTNSIDDKSSTTTTEPLPSITDEPDSLFTKIIIISIPILILLLILLTGLIALQESVTKPIPCGAEEYSEQSIGLSIIDDKIYQFILVK</sequence>
<feature type="compositionally biased region" description="Low complexity" evidence="1">
    <location>
        <begin position="616"/>
        <end position="628"/>
    </location>
</feature>
<keyword evidence="4" id="KW-1185">Reference proteome</keyword>
<keyword evidence="2" id="KW-0812">Transmembrane</keyword>
<evidence type="ECO:0000256" key="2">
    <source>
        <dbReference type="SAM" id="Phobius"/>
    </source>
</evidence>
<keyword evidence="2" id="KW-1133">Transmembrane helix</keyword>
<feature type="transmembrane region" description="Helical" evidence="2">
    <location>
        <begin position="1029"/>
        <end position="1054"/>
    </location>
</feature>